<dbReference type="GO" id="GO:0005524">
    <property type="term" value="F:ATP binding"/>
    <property type="evidence" value="ECO:0007669"/>
    <property type="project" value="InterPro"/>
</dbReference>
<dbReference type="Gene3D" id="3.30.70.1620">
    <property type="match status" value="1"/>
</dbReference>
<dbReference type="GO" id="GO:0051276">
    <property type="term" value="P:chromosome organization"/>
    <property type="evidence" value="ECO:0007669"/>
    <property type="project" value="InterPro"/>
</dbReference>
<dbReference type="SUPFAM" id="SSF81383">
    <property type="entry name" value="F-box domain"/>
    <property type="match status" value="1"/>
</dbReference>
<dbReference type="Gene3D" id="1.20.1060.20">
    <property type="match status" value="1"/>
</dbReference>
<protein>
    <recommendedName>
        <fullName evidence="3">F-box domain-containing protein</fullName>
    </recommendedName>
</protein>
<evidence type="ECO:0008006" key="3">
    <source>
        <dbReference type="Google" id="ProtNLM"/>
    </source>
</evidence>
<dbReference type="EMBL" id="CANTFL010000751">
    <property type="protein sequence ID" value="CAI5727534.1"/>
    <property type="molecule type" value="Genomic_DNA"/>
</dbReference>
<dbReference type="GO" id="GO:0005694">
    <property type="term" value="C:chromosome"/>
    <property type="evidence" value="ECO:0007669"/>
    <property type="project" value="InterPro"/>
</dbReference>
<organism evidence="1 2">
    <name type="scientific">Hyaloperonospora brassicae</name>
    <name type="common">Brassica downy mildew</name>
    <name type="synonym">Peronospora brassicae</name>
    <dbReference type="NCBI Taxonomy" id="162125"/>
    <lineage>
        <taxon>Eukaryota</taxon>
        <taxon>Sar</taxon>
        <taxon>Stramenopiles</taxon>
        <taxon>Oomycota</taxon>
        <taxon>Peronosporomycetes</taxon>
        <taxon>Peronosporales</taxon>
        <taxon>Peronosporaceae</taxon>
        <taxon>Hyaloperonospora</taxon>
    </lineage>
</organism>
<dbReference type="InterPro" id="IPR036277">
    <property type="entry name" value="SMC_hinge_sf"/>
</dbReference>
<sequence length="380" mass="42274">MARASVLDLLGLVQSGASRMQQSVSEHLSVLSSTLATSSRETTFSNAAVSSVSHFRSTFVQCPPKDFEVASTPRKAATLVADSKRCLQDLPIDEVTFLVLSFLDGESLSRVQGVSTAWHVFIQQHREVIYQTLINERRVFDKTIITSSSFQSYLGLLRYELDQELAHAHAVRPTHEILEHYCKRTDQHGFVAMFCDILEFRDRSVARAVAQKRQSALSTVLVATPGHVMKFRKRSSYIGPITFVPIDNPLWPGVNTPPVNTPGFVGYAFDLVTMVEGYQPLKNTIVKSILKDLMIFDTAENAEVYANTIGQSPYAATLEIEGAQGYVGQLGRADHLSFSTQLRRQLADKYPFAERIRRLKAKIKAVDNCIATMPGARNSN</sequence>
<name>A0AAV0TUV5_HYABA</name>
<gene>
    <name evidence="1" type="ORF">HBR001_LOCUS4111</name>
</gene>
<keyword evidence="2" id="KW-1185">Reference proteome</keyword>
<accession>A0AAV0TUV5</accession>
<proteinExistence type="predicted"/>
<dbReference type="SUPFAM" id="SSF75553">
    <property type="entry name" value="Smc hinge domain"/>
    <property type="match status" value="1"/>
</dbReference>
<dbReference type="AlphaFoldDB" id="A0AAV0TUV5"/>
<comment type="caution">
    <text evidence="1">The sequence shown here is derived from an EMBL/GenBank/DDBJ whole genome shotgun (WGS) entry which is preliminary data.</text>
</comment>
<evidence type="ECO:0000313" key="2">
    <source>
        <dbReference type="Proteomes" id="UP001162031"/>
    </source>
</evidence>
<reference evidence="1" key="1">
    <citation type="submission" date="2022-12" db="EMBL/GenBank/DDBJ databases">
        <authorList>
            <person name="Webb A."/>
        </authorList>
    </citation>
    <scope>NUCLEOTIDE SEQUENCE</scope>
    <source>
        <strain evidence="1">Hp1</strain>
    </source>
</reference>
<evidence type="ECO:0000313" key="1">
    <source>
        <dbReference type="EMBL" id="CAI5727534.1"/>
    </source>
</evidence>
<dbReference type="Proteomes" id="UP001162031">
    <property type="component" value="Unassembled WGS sequence"/>
</dbReference>
<dbReference type="InterPro" id="IPR036047">
    <property type="entry name" value="F-box-like_dom_sf"/>
</dbReference>